<protein>
    <submittedName>
        <fullName evidence="2">Uncharacterized protein</fullName>
    </submittedName>
</protein>
<organism evidence="2 3">
    <name type="scientific">Fictibacillus phosphorivorans</name>
    <dbReference type="NCBI Taxonomy" id="1221500"/>
    <lineage>
        <taxon>Bacteria</taxon>
        <taxon>Bacillati</taxon>
        <taxon>Bacillota</taxon>
        <taxon>Bacilli</taxon>
        <taxon>Bacillales</taxon>
        <taxon>Fictibacillaceae</taxon>
        <taxon>Fictibacillus</taxon>
    </lineage>
</organism>
<gene>
    <name evidence="2" type="ORF">AWM68_17425</name>
</gene>
<sequence length="188" mass="21132">MKKLKNFIFLFAFIFGISYPLEVYANPAFGSNGNGPTMNDQLGSWTEQINGLAPTVSYMISALFTIMFLVGVVRMGYSIITKTGQVMKFSTGLLIWVPISFFFIRIMVIILFTTDTNNVTLLANDLISLIKTTGYFTSIGMVLIGLVFFYFFKLIDQPEFGRWSKRLWVSAVLLTFITSIMPYVLGAA</sequence>
<feature type="transmembrane region" description="Helical" evidence="1">
    <location>
        <begin position="134"/>
        <end position="155"/>
    </location>
</feature>
<accession>A0A165NWG3</accession>
<dbReference type="AlphaFoldDB" id="A0A165NWG3"/>
<feature type="transmembrane region" description="Helical" evidence="1">
    <location>
        <begin position="93"/>
        <end position="114"/>
    </location>
</feature>
<keyword evidence="1" id="KW-1133">Transmembrane helix</keyword>
<proteinExistence type="predicted"/>
<feature type="transmembrane region" description="Helical" evidence="1">
    <location>
        <begin position="167"/>
        <end position="185"/>
    </location>
</feature>
<name>A0A165NWG3_9BACL</name>
<keyword evidence="1" id="KW-0812">Transmembrane</keyword>
<keyword evidence="1" id="KW-0472">Membrane</keyword>
<evidence type="ECO:0000256" key="1">
    <source>
        <dbReference type="SAM" id="Phobius"/>
    </source>
</evidence>
<keyword evidence="3" id="KW-1185">Reference proteome</keyword>
<dbReference type="Proteomes" id="UP000076567">
    <property type="component" value="Unassembled WGS sequence"/>
</dbReference>
<comment type="caution">
    <text evidence="2">The sequence shown here is derived from an EMBL/GenBank/DDBJ whole genome shotgun (WGS) entry which is preliminary data.</text>
</comment>
<evidence type="ECO:0000313" key="2">
    <source>
        <dbReference type="EMBL" id="KZE67953.1"/>
    </source>
</evidence>
<dbReference type="OrthoDB" id="2932504at2"/>
<reference evidence="3" key="1">
    <citation type="submission" date="2016-01" db="EMBL/GenBank/DDBJ databases">
        <title>Draft genome of Chromobacterium sp. F49.</title>
        <authorList>
            <person name="Hong K.W."/>
        </authorList>
    </citation>
    <scope>NUCLEOTIDE SEQUENCE [LARGE SCALE GENOMIC DNA]</scope>
    <source>
        <strain evidence="3">P7IIIA</strain>
    </source>
</reference>
<feature type="transmembrane region" description="Helical" evidence="1">
    <location>
        <begin position="49"/>
        <end position="73"/>
    </location>
</feature>
<dbReference type="RefSeq" id="WP_066238362.1">
    <property type="nucleotide sequence ID" value="NZ_LRFC01000006.1"/>
</dbReference>
<evidence type="ECO:0000313" key="3">
    <source>
        <dbReference type="Proteomes" id="UP000076567"/>
    </source>
</evidence>
<dbReference type="EMBL" id="LRFC01000006">
    <property type="protein sequence ID" value="KZE67953.1"/>
    <property type="molecule type" value="Genomic_DNA"/>
</dbReference>